<comment type="caution">
    <text evidence="2">The sequence shown here is derived from an EMBL/GenBank/DDBJ whole genome shotgun (WGS) entry which is preliminary data.</text>
</comment>
<accession>A0ABC8SMB0</accession>
<keyword evidence="3" id="KW-1185">Reference proteome</keyword>
<dbReference type="Proteomes" id="UP001642360">
    <property type="component" value="Unassembled WGS sequence"/>
</dbReference>
<evidence type="ECO:0000256" key="1">
    <source>
        <dbReference type="SAM" id="MobiDB-lite"/>
    </source>
</evidence>
<evidence type="ECO:0000313" key="3">
    <source>
        <dbReference type="Proteomes" id="UP001642360"/>
    </source>
</evidence>
<gene>
    <name evidence="2" type="ORF">ILEXP_LOCUS26957</name>
</gene>
<reference evidence="2 3" key="1">
    <citation type="submission" date="2024-02" db="EMBL/GenBank/DDBJ databases">
        <authorList>
            <person name="Vignale AGUSTIN F."/>
            <person name="Sosa J E."/>
            <person name="Modenutti C."/>
        </authorList>
    </citation>
    <scope>NUCLEOTIDE SEQUENCE [LARGE SCALE GENOMIC DNA]</scope>
</reference>
<protein>
    <submittedName>
        <fullName evidence="2">Uncharacterized protein</fullName>
    </submittedName>
</protein>
<proteinExistence type="predicted"/>
<dbReference type="EMBL" id="CAUOFW020003158">
    <property type="protein sequence ID" value="CAK9158331.1"/>
    <property type="molecule type" value="Genomic_DNA"/>
</dbReference>
<evidence type="ECO:0000313" key="2">
    <source>
        <dbReference type="EMBL" id="CAK9158331.1"/>
    </source>
</evidence>
<name>A0ABC8SMB0_9AQUA</name>
<organism evidence="2 3">
    <name type="scientific">Ilex paraguariensis</name>
    <name type="common">yerba mate</name>
    <dbReference type="NCBI Taxonomy" id="185542"/>
    <lineage>
        <taxon>Eukaryota</taxon>
        <taxon>Viridiplantae</taxon>
        <taxon>Streptophyta</taxon>
        <taxon>Embryophyta</taxon>
        <taxon>Tracheophyta</taxon>
        <taxon>Spermatophyta</taxon>
        <taxon>Magnoliopsida</taxon>
        <taxon>eudicotyledons</taxon>
        <taxon>Gunneridae</taxon>
        <taxon>Pentapetalae</taxon>
        <taxon>asterids</taxon>
        <taxon>campanulids</taxon>
        <taxon>Aquifoliales</taxon>
        <taxon>Aquifoliaceae</taxon>
        <taxon>Ilex</taxon>
    </lineage>
</organism>
<feature type="compositionally biased region" description="Polar residues" evidence="1">
    <location>
        <begin position="33"/>
        <end position="47"/>
    </location>
</feature>
<feature type="region of interest" description="Disordered" evidence="1">
    <location>
        <begin position="24"/>
        <end position="60"/>
    </location>
</feature>
<dbReference type="AlphaFoldDB" id="A0ABC8SMB0"/>
<sequence>MAKVQKLPIAKATMLVDLRANLFPRSAKGKPQKSPTAATGTTNTKSPRFSRVNSKKKQEERIKINRVLSTLDEQLQESTTEDDSAVQITNENQAKAKAKKIFCNVAKPGSK</sequence>